<reference evidence="1 2" key="1">
    <citation type="journal article" date="2014" name="Int. J. Syst. Evol. Microbiol.">
        <title>Leptospira mayottensis sp. nov., a pathogenic species of the genus Leptospira isolated from humans.</title>
        <authorList>
            <person name="Bourhy P."/>
            <person name="Collet L."/>
            <person name="Brisse S."/>
            <person name="Picardeau M."/>
        </authorList>
    </citation>
    <scope>NUCLEOTIDE SEQUENCE [LARGE SCALE GENOMIC DNA]</scope>
    <source>
        <strain evidence="1 2">200901122</strain>
    </source>
</reference>
<gene>
    <name evidence="1" type="ORF">LEP1GSC125_0273</name>
</gene>
<dbReference type="Proteomes" id="UP000001343">
    <property type="component" value="Unassembled WGS sequence"/>
</dbReference>
<dbReference type="AlphaFoldDB" id="A0AA87SZ04"/>
<evidence type="ECO:0000313" key="2">
    <source>
        <dbReference type="Proteomes" id="UP000001343"/>
    </source>
</evidence>
<dbReference type="EMBL" id="AKWM02000004">
    <property type="protein sequence ID" value="EKS01987.1"/>
    <property type="molecule type" value="Genomic_DNA"/>
</dbReference>
<comment type="caution">
    <text evidence="1">The sequence shown here is derived from an EMBL/GenBank/DDBJ whole genome shotgun (WGS) entry which is preliminary data.</text>
</comment>
<evidence type="ECO:0000313" key="1">
    <source>
        <dbReference type="EMBL" id="EKS01987.1"/>
    </source>
</evidence>
<organism evidence="1 2">
    <name type="scientific">Leptospira mayottensis 200901122</name>
    <dbReference type="NCBI Taxonomy" id="1193010"/>
    <lineage>
        <taxon>Bacteria</taxon>
        <taxon>Pseudomonadati</taxon>
        <taxon>Spirochaetota</taxon>
        <taxon>Spirochaetia</taxon>
        <taxon>Leptospirales</taxon>
        <taxon>Leptospiraceae</taxon>
        <taxon>Leptospira</taxon>
    </lineage>
</organism>
<accession>A0AA87SZ04</accession>
<protein>
    <submittedName>
        <fullName evidence="1">Uncharacterized protein</fullName>
    </submittedName>
</protein>
<sequence length="48" mass="5490">MGKCIRPLKGKLIKSNWTERLFYFGRRLLGQTQTHGSPCGGSRRNLLL</sequence>
<proteinExistence type="predicted"/>
<name>A0AA87SZ04_9LEPT</name>